<protein>
    <submittedName>
        <fullName evidence="2">Uncharacterized protein</fullName>
    </submittedName>
</protein>
<dbReference type="AlphaFoldDB" id="A0A5C4KSV6"/>
<evidence type="ECO:0000313" key="3">
    <source>
        <dbReference type="Proteomes" id="UP000306272"/>
    </source>
</evidence>
<organism evidence="2 3">
    <name type="scientific">Pseudomonas jessenii</name>
    <dbReference type="NCBI Taxonomy" id="77298"/>
    <lineage>
        <taxon>Bacteria</taxon>
        <taxon>Pseudomonadati</taxon>
        <taxon>Pseudomonadota</taxon>
        <taxon>Gammaproteobacteria</taxon>
        <taxon>Pseudomonadales</taxon>
        <taxon>Pseudomonadaceae</taxon>
        <taxon>Pseudomonas</taxon>
    </lineage>
</organism>
<evidence type="ECO:0000256" key="1">
    <source>
        <dbReference type="SAM" id="Phobius"/>
    </source>
</evidence>
<dbReference type="RefSeq" id="WP_139055414.1">
    <property type="nucleotide sequence ID" value="NZ_VDDB01000017.1"/>
</dbReference>
<reference evidence="2" key="1">
    <citation type="submission" date="2019-06" db="EMBL/GenBank/DDBJ databases">
        <title>Pseudomonas-derived Butenolides : (Bio)synthesis of Styrolides.</title>
        <authorList>
            <person name="Klapper M."/>
            <person name="Chowdhury S."/>
            <person name="Stallforth P."/>
        </authorList>
    </citation>
    <scope>NUCLEOTIDE SEQUENCE [LARGE SCALE GENOMIC DNA]</scope>
    <source>
        <strain evidence="2">EC-S101</strain>
    </source>
</reference>
<dbReference type="Proteomes" id="UP000306272">
    <property type="component" value="Unassembled WGS sequence"/>
</dbReference>
<keyword evidence="3" id="KW-1185">Reference proteome</keyword>
<feature type="transmembrane region" description="Helical" evidence="1">
    <location>
        <begin position="6"/>
        <end position="24"/>
    </location>
</feature>
<dbReference type="EMBL" id="VDDB01000017">
    <property type="protein sequence ID" value="TNB92212.1"/>
    <property type="molecule type" value="Genomic_DNA"/>
</dbReference>
<evidence type="ECO:0000313" key="2">
    <source>
        <dbReference type="EMBL" id="TNB92212.1"/>
    </source>
</evidence>
<sequence length="185" mass="21531">MSKDFVQMFISWSGFAISVCLLFLQIKNRLTQVSSYNLSRATYRSSTIVLKLVHVEQLEGSVLMKLVIFNPGSVAAVIQSCSVFEKPKSKNWFLRIFTSKWQRVERSSWWPIKDGSDNEPKYLADAYQELYVKDVRSIYVSMPGMTDRRTYMFEVRTNNGYVTTETSVMEGATYFSHHFEEWHGD</sequence>
<gene>
    <name evidence="2" type="ORF">FHG55_22905</name>
</gene>
<name>A0A5C4KSV6_PSEJE</name>
<accession>A0A5C4KSV6</accession>
<keyword evidence="1" id="KW-0812">Transmembrane</keyword>
<keyword evidence="1" id="KW-0472">Membrane</keyword>
<keyword evidence="1" id="KW-1133">Transmembrane helix</keyword>
<comment type="caution">
    <text evidence="2">The sequence shown here is derived from an EMBL/GenBank/DDBJ whole genome shotgun (WGS) entry which is preliminary data.</text>
</comment>
<proteinExistence type="predicted"/>